<keyword evidence="2" id="KW-1185">Reference proteome</keyword>
<organism evidence="1 2">
    <name type="scientific">Hyalomma asiaticum</name>
    <name type="common">Tick</name>
    <dbReference type="NCBI Taxonomy" id="266040"/>
    <lineage>
        <taxon>Eukaryota</taxon>
        <taxon>Metazoa</taxon>
        <taxon>Ecdysozoa</taxon>
        <taxon>Arthropoda</taxon>
        <taxon>Chelicerata</taxon>
        <taxon>Arachnida</taxon>
        <taxon>Acari</taxon>
        <taxon>Parasitiformes</taxon>
        <taxon>Ixodida</taxon>
        <taxon>Ixodoidea</taxon>
        <taxon>Ixodidae</taxon>
        <taxon>Hyalomminae</taxon>
        <taxon>Hyalomma</taxon>
    </lineage>
</organism>
<comment type="caution">
    <text evidence="1">The sequence shown here is derived from an EMBL/GenBank/DDBJ whole genome shotgun (WGS) entry which is preliminary data.</text>
</comment>
<reference evidence="1" key="1">
    <citation type="submission" date="2020-05" db="EMBL/GenBank/DDBJ databases">
        <title>Large-scale comparative analyses of tick genomes elucidate their genetic diversity and vector capacities.</title>
        <authorList>
            <person name="Jia N."/>
            <person name="Wang J."/>
            <person name="Shi W."/>
            <person name="Du L."/>
            <person name="Sun Y."/>
            <person name="Zhan W."/>
            <person name="Jiang J."/>
            <person name="Wang Q."/>
            <person name="Zhang B."/>
            <person name="Ji P."/>
            <person name="Sakyi L.B."/>
            <person name="Cui X."/>
            <person name="Yuan T."/>
            <person name="Jiang B."/>
            <person name="Yang W."/>
            <person name="Lam T.T.-Y."/>
            <person name="Chang Q."/>
            <person name="Ding S."/>
            <person name="Wang X."/>
            <person name="Zhu J."/>
            <person name="Ruan X."/>
            <person name="Zhao L."/>
            <person name="Wei J."/>
            <person name="Que T."/>
            <person name="Du C."/>
            <person name="Cheng J."/>
            <person name="Dai P."/>
            <person name="Han X."/>
            <person name="Huang E."/>
            <person name="Gao Y."/>
            <person name="Liu J."/>
            <person name="Shao H."/>
            <person name="Ye R."/>
            <person name="Li L."/>
            <person name="Wei W."/>
            <person name="Wang X."/>
            <person name="Wang C."/>
            <person name="Yang T."/>
            <person name="Huo Q."/>
            <person name="Li W."/>
            <person name="Guo W."/>
            <person name="Chen H."/>
            <person name="Zhou L."/>
            <person name="Ni X."/>
            <person name="Tian J."/>
            <person name="Zhou Y."/>
            <person name="Sheng Y."/>
            <person name="Liu T."/>
            <person name="Pan Y."/>
            <person name="Xia L."/>
            <person name="Li J."/>
            <person name="Zhao F."/>
            <person name="Cao W."/>
        </authorList>
    </citation>
    <scope>NUCLEOTIDE SEQUENCE</scope>
    <source>
        <strain evidence="1">Hyas-2018</strain>
    </source>
</reference>
<dbReference type="EMBL" id="CM023486">
    <property type="protein sequence ID" value="KAH6928141.1"/>
    <property type="molecule type" value="Genomic_DNA"/>
</dbReference>
<accession>A0ACB7RZL5</accession>
<dbReference type="Proteomes" id="UP000821845">
    <property type="component" value="Chromosome 6"/>
</dbReference>
<protein>
    <submittedName>
        <fullName evidence="1">Uncharacterized protein</fullName>
    </submittedName>
</protein>
<evidence type="ECO:0000313" key="1">
    <source>
        <dbReference type="EMBL" id="KAH6928141.1"/>
    </source>
</evidence>
<sequence length="67" mass="7653">MYFTWFQAHIGRLEGRNCCNTNEDTFDRVSLLTASQIHPHRVRAHPTRGKDSAITYHDITSHQKGAG</sequence>
<gene>
    <name evidence="1" type="ORF">HPB50_012170</name>
</gene>
<name>A0ACB7RZL5_HYAAI</name>
<proteinExistence type="predicted"/>
<evidence type="ECO:0000313" key="2">
    <source>
        <dbReference type="Proteomes" id="UP000821845"/>
    </source>
</evidence>